<feature type="transmembrane region" description="Helical" evidence="2">
    <location>
        <begin position="258"/>
        <end position="277"/>
    </location>
</feature>
<dbReference type="InterPro" id="IPR001932">
    <property type="entry name" value="PPM-type_phosphatase-like_dom"/>
</dbReference>
<dbReference type="Proteomes" id="UP001431131">
    <property type="component" value="Unassembled WGS sequence"/>
</dbReference>
<keyword evidence="5" id="KW-1185">Reference proteome</keyword>
<name>A0AAW5E364_9BACI</name>
<evidence type="ECO:0000313" key="4">
    <source>
        <dbReference type="EMBL" id="MCH1625994.1"/>
    </source>
</evidence>
<dbReference type="InterPro" id="IPR036457">
    <property type="entry name" value="PPM-type-like_dom_sf"/>
</dbReference>
<protein>
    <submittedName>
        <fullName evidence="4">Serine/threonine protein phosphatase</fullName>
    </submittedName>
</protein>
<evidence type="ECO:0000313" key="5">
    <source>
        <dbReference type="Proteomes" id="UP001431131"/>
    </source>
</evidence>
<comment type="caution">
    <text evidence="4">The sequence shown here is derived from an EMBL/GenBank/DDBJ whole genome shotgun (WGS) entry which is preliminary data.</text>
</comment>
<gene>
    <name evidence="4" type="ORF">MJG50_11695</name>
</gene>
<keyword evidence="2" id="KW-0812">Transmembrane</keyword>
<evidence type="ECO:0000256" key="1">
    <source>
        <dbReference type="SAM" id="Coils"/>
    </source>
</evidence>
<feature type="coiled-coil region" evidence="1">
    <location>
        <begin position="431"/>
        <end position="465"/>
    </location>
</feature>
<dbReference type="SUPFAM" id="SSF48452">
    <property type="entry name" value="TPR-like"/>
    <property type="match status" value="1"/>
</dbReference>
<feature type="domain" description="PPM-type phosphatase" evidence="3">
    <location>
        <begin position="1"/>
        <end position="240"/>
    </location>
</feature>
<keyword evidence="2" id="KW-1133">Transmembrane helix</keyword>
<dbReference type="AlphaFoldDB" id="A0AAW5E364"/>
<keyword evidence="1" id="KW-0175">Coiled coil</keyword>
<proteinExistence type="predicted"/>
<evidence type="ECO:0000256" key="2">
    <source>
        <dbReference type="SAM" id="Phobius"/>
    </source>
</evidence>
<evidence type="ECO:0000259" key="3">
    <source>
        <dbReference type="SMART" id="SM00332"/>
    </source>
</evidence>
<dbReference type="Gene3D" id="1.25.40.10">
    <property type="entry name" value="Tetratricopeptide repeat domain"/>
    <property type="match status" value="1"/>
</dbReference>
<dbReference type="RefSeq" id="WP_240255918.1">
    <property type="nucleotide sequence ID" value="NZ_JAKTTI010000017.1"/>
</dbReference>
<reference evidence="4" key="1">
    <citation type="submission" date="2022-02" db="EMBL/GenBank/DDBJ databases">
        <title>Fredinandcohnia quinoae sp. nov. isolated from Chenopodium quinoa seeds.</title>
        <authorList>
            <person name="Saati-Santamaria Z."/>
            <person name="Flores-Felix J.D."/>
            <person name="Igual J.M."/>
            <person name="Velazquez E."/>
            <person name="Garcia-Fraile P."/>
            <person name="Martinez-Molina E."/>
        </authorList>
    </citation>
    <scope>NUCLEOTIDE SEQUENCE</scope>
    <source>
        <strain evidence="4">SECRCQ15</strain>
    </source>
</reference>
<dbReference type="EMBL" id="JAKTTI010000017">
    <property type="protein sequence ID" value="MCH1625994.1"/>
    <property type="molecule type" value="Genomic_DNA"/>
</dbReference>
<feature type="coiled-coil region" evidence="1">
    <location>
        <begin position="496"/>
        <end position="532"/>
    </location>
</feature>
<keyword evidence="2" id="KW-0472">Membrane</keyword>
<dbReference type="SMART" id="SM00332">
    <property type="entry name" value="PP2Cc"/>
    <property type="match status" value="1"/>
</dbReference>
<organism evidence="4 5">
    <name type="scientific">Fredinandcohnia quinoae</name>
    <dbReference type="NCBI Taxonomy" id="2918902"/>
    <lineage>
        <taxon>Bacteria</taxon>
        <taxon>Bacillati</taxon>
        <taxon>Bacillota</taxon>
        <taxon>Bacilli</taxon>
        <taxon>Bacillales</taxon>
        <taxon>Bacillaceae</taxon>
        <taxon>Fredinandcohnia</taxon>
    </lineage>
</organism>
<dbReference type="SUPFAM" id="SSF81606">
    <property type="entry name" value="PP2C-like"/>
    <property type="match status" value="1"/>
</dbReference>
<dbReference type="Gene3D" id="3.60.40.10">
    <property type="entry name" value="PPM-type phosphatase domain"/>
    <property type="match status" value="1"/>
</dbReference>
<dbReference type="InterPro" id="IPR011990">
    <property type="entry name" value="TPR-like_helical_dom_sf"/>
</dbReference>
<sequence>MRKENSKFETAFLSEAGSSIHNKDYFAFVELDDFACWVIADGLDTDQEIESAELAVKTIIGKFLEKPTMSRRKIKKYMRTAHKLLQSESKRFRLKASLTMVVSNYSKMVWAVAGHTRLYVYRNDVLFQKSNDLSLAQTYADEEKISFDRIDTHDERYNLLTYMGMPSEFNPFVSKKIRLNDGDALLLCTAGLWENVESTEMLDAVNEAKGGQKLVDTLEEIILSKQKQNVSNYTAAAIMVDKVFQEDPKKRARIFKRIALILIPILLLGGGGAFFMVKNAQQRAQWVADMAEYSQNGDTYLEDKDYAAAAKEYSEAKNAAKRIKDPIHRELYGKKQRVAHLVAQGDSMLAEGDYVKAIEFYEKAKKESKSLKQFDKKDLEAKIEQASNVQGVLDSMKEADLKLAAKDYVAALAIFEKAKKAAIEVSYTNGQKLIQEKMVDAETRIAEIERELRKLDAEKLEKSGDQSEKMNDLEEAMTAFAGAQEIYQEIDMLEKVLAMERKMAKIQETMKTERSEQEIETQVMDAERLEKKGDGFLATQNYGQAIASFSMAQQLYQEASLIDKAMQAGEKKALAQQEQALQQAGNEE</sequence>
<accession>A0AAW5E364</accession>